<protein>
    <recommendedName>
        <fullName evidence="11">Cell division control protein 25</fullName>
    </recommendedName>
</protein>
<dbReference type="EMBL" id="MU167500">
    <property type="protein sequence ID" value="KAG0139927.1"/>
    <property type="molecule type" value="Genomic_DNA"/>
</dbReference>
<feature type="domain" description="Ras-GEF" evidence="7">
    <location>
        <begin position="1398"/>
        <end position="1633"/>
    </location>
</feature>
<feature type="compositionally biased region" description="Low complexity" evidence="5">
    <location>
        <begin position="566"/>
        <end position="578"/>
    </location>
</feature>
<dbReference type="SMART" id="SM00147">
    <property type="entry name" value="RasGEF"/>
    <property type="match status" value="1"/>
</dbReference>
<feature type="compositionally biased region" description="Polar residues" evidence="5">
    <location>
        <begin position="1162"/>
        <end position="1172"/>
    </location>
</feature>
<evidence type="ECO:0000259" key="6">
    <source>
        <dbReference type="PROSITE" id="PS50002"/>
    </source>
</evidence>
<dbReference type="PANTHER" id="PTHR23113:SF368">
    <property type="entry name" value="CELL DIVISION CONTROL PROTEIN 25"/>
    <property type="match status" value="1"/>
</dbReference>
<feature type="region of interest" description="Disordered" evidence="5">
    <location>
        <begin position="542"/>
        <end position="579"/>
    </location>
</feature>
<reference evidence="9" key="1">
    <citation type="submission" date="2013-11" db="EMBL/GenBank/DDBJ databases">
        <title>Genome sequence of the fusiform rust pathogen reveals effectors for host alternation and coevolution with pine.</title>
        <authorList>
            <consortium name="DOE Joint Genome Institute"/>
            <person name="Smith K."/>
            <person name="Pendleton A."/>
            <person name="Kubisiak T."/>
            <person name="Anderson C."/>
            <person name="Salamov A."/>
            <person name="Aerts A."/>
            <person name="Riley R."/>
            <person name="Clum A."/>
            <person name="Lindquist E."/>
            <person name="Ence D."/>
            <person name="Campbell M."/>
            <person name="Kronenberg Z."/>
            <person name="Feau N."/>
            <person name="Dhillon B."/>
            <person name="Hamelin R."/>
            <person name="Burleigh J."/>
            <person name="Smith J."/>
            <person name="Yandell M."/>
            <person name="Nelson C."/>
            <person name="Grigoriev I."/>
            <person name="Davis J."/>
        </authorList>
    </citation>
    <scope>NUCLEOTIDE SEQUENCE</scope>
    <source>
        <strain evidence="9">G11</strain>
    </source>
</reference>
<feature type="compositionally biased region" description="Low complexity" evidence="5">
    <location>
        <begin position="1"/>
        <end position="18"/>
    </location>
</feature>
<proteinExistence type="predicted"/>
<dbReference type="Pfam" id="PF00618">
    <property type="entry name" value="RasGEF_N"/>
    <property type="match status" value="1"/>
</dbReference>
<evidence type="ECO:0000256" key="3">
    <source>
        <dbReference type="PROSITE-ProRule" id="PRU00168"/>
    </source>
</evidence>
<dbReference type="SUPFAM" id="SSF48366">
    <property type="entry name" value="Ras GEF"/>
    <property type="match status" value="1"/>
</dbReference>
<dbReference type="SUPFAM" id="SSF50044">
    <property type="entry name" value="SH3-domain"/>
    <property type="match status" value="1"/>
</dbReference>
<dbReference type="GO" id="GO:0007265">
    <property type="term" value="P:Ras protein signal transduction"/>
    <property type="evidence" value="ECO:0007669"/>
    <property type="project" value="TreeGrafter"/>
</dbReference>
<name>A0A9P6T5J0_9BASI</name>
<evidence type="ECO:0000259" key="7">
    <source>
        <dbReference type="PROSITE" id="PS50009"/>
    </source>
</evidence>
<comment type="caution">
    <text evidence="9">The sequence shown here is derived from an EMBL/GenBank/DDBJ whole genome shotgun (WGS) entry which is preliminary data.</text>
</comment>
<dbReference type="CDD" id="cd11883">
    <property type="entry name" value="SH3_Sdc25"/>
    <property type="match status" value="1"/>
</dbReference>
<feature type="compositionally biased region" description="Polar residues" evidence="5">
    <location>
        <begin position="1018"/>
        <end position="1032"/>
    </location>
</feature>
<dbReference type="InterPro" id="IPR001452">
    <property type="entry name" value="SH3_domain"/>
</dbReference>
<feature type="region of interest" description="Disordered" evidence="5">
    <location>
        <begin position="1018"/>
        <end position="1099"/>
    </location>
</feature>
<feature type="compositionally biased region" description="Basic and acidic residues" evidence="5">
    <location>
        <begin position="1073"/>
        <end position="1094"/>
    </location>
</feature>
<dbReference type="InterPro" id="IPR000651">
    <property type="entry name" value="Ras-like_Gua-exchang_fac_N"/>
</dbReference>
<dbReference type="Pfam" id="PF00018">
    <property type="entry name" value="SH3_1"/>
    <property type="match status" value="1"/>
</dbReference>
<feature type="compositionally biased region" description="Basic and acidic residues" evidence="5">
    <location>
        <begin position="1123"/>
        <end position="1133"/>
    </location>
</feature>
<dbReference type="SMART" id="SM00326">
    <property type="entry name" value="SH3"/>
    <property type="match status" value="1"/>
</dbReference>
<organism evidence="9 10">
    <name type="scientific">Cronartium quercuum f. sp. fusiforme G11</name>
    <dbReference type="NCBI Taxonomy" id="708437"/>
    <lineage>
        <taxon>Eukaryota</taxon>
        <taxon>Fungi</taxon>
        <taxon>Dikarya</taxon>
        <taxon>Basidiomycota</taxon>
        <taxon>Pucciniomycotina</taxon>
        <taxon>Pucciniomycetes</taxon>
        <taxon>Pucciniales</taxon>
        <taxon>Coleosporiaceae</taxon>
        <taxon>Cronartium</taxon>
    </lineage>
</organism>
<keyword evidence="2 3" id="KW-0344">Guanine-nucleotide releasing factor</keyword>
<dbReference type="PROSITE" id="PS50212">
    <property type="entry name" value="RASGEF_NTER"/>
    <property type="match status" value="1"/>
</dbReference>
<dbReference type="Gene3D" id="1.10.840.10">
    <property type="entry name" value="Ras guanine-nucleotide exchange factors catalytic domain"/>
    <property type="match status" value="1"/>
</dbReference>
<feature type="region of interest" description="Disordered" evidence="5">
    <location>
        <begin position="139"/>
        <end position="163"/>
    </location>
</feature>
<dbReference type="CDD" id="cd06224">
    <property type="entry name" value="REM"/>
    <property type="match status" value="1"/>
</dbReference>
<evidence type="ECO:0000256" key="4">
    <source>
        <dbReference type="PROSITE-ProRule" id="PRU00192"/>
    </source>
</evidence>
<feature type="region of interest" description="Disordered" evidence="5">
    <location>
        <begin position="1366"/>
        <end position="1385"/>
    </location>
</feature>
<evidence type="ECO:0000256" key="2">
    <source>
        <dbReference type="ARBA" id="ARBA00022658"/>
    </source>
</evidence>
<dbReference type="InterPro" id="IPR023578">
    <property type="entry name" value="Ras_GEF_dom_sf"/>
</dbReference>
<dbReference type="InterPro" id="IPR001895">
    <property type="entry name" value="RASGEF_cat_dom"/>
</dbReference>
<feature type="domain" description="SH3" evidence="6">
    <location>
        <begin position="28"/>
        <end position="89"/>
    </location>
</feature>
<evidence type="ECO:0008006" key="11">
    <source>
        <dbReference type="Google" id="ProtNLM"/>
    </source>
</evidence>
<dbReference type="GO" id="GO:0005085">
    <property type="term" value="F:guanyl-nucleotide exchange factor activity"/>
    <property type="evidence" value="ECO:0007669"/>
    <property type="project" value="UniProtKB-KW"/>
</dbReference>
<sequence>MEPSSSTLESDLTTSQTDADAPSDSTGEPSFFVEALYAFNGADTASLSFSKGDIIEVLTQLSSGWWDGVVWRQRERGWFPSNYVRRITDKEAELARAQLDLALNQIDPPDEFSSNNVLTHHASSSNSFRLSTVSSIWDGHGQMHGTEPSSDHQDPNSHRLSGSSNTIIETVTGFQTSSQSEPQQRPSNWVGWLPRVTPDGQINYYNSLTGEMASEMPSADDSLEVEDCSPPPAQLRMNQIKPAPGPTDPQSLLSDSLAFLEDHGFGHEQLLRHGIIPPNHSHPQDSFQLRGRIPPSGYSNAATGHLSRLSTSTLTTTSLLVNSPTAQNMSLGTLIHPIDSDKGTESAALLQSPSSGAPNADLTNGLTNTIPSDTSGFGSVLLKQEEVSSVQPALHSVGRSSRLSGSISITSLDQPTGDVFSISDKIKGRLRKSLAASPTPTLAQLRLDVRGAIDALADVTAPYPDSFLLNLVRPEVKHVPLTEEALVELQDRLSAGSLDLGTKIRAMLQAGCQLDTAVLSVLRDPFASAGFASLLPSLIPSTSTPPSPYPSQTESSTSIIPHHNRPASPSTSFSTGPSPIYPELKPVTRKIASTLSKLTLSTRALWGLLSTPISDPSFSIDSTSLEVFPTSELADPTQSEAHHRLTLHARYTLEQKLRSECKMGVSDLSSNVDLFFNHLELLLSESKSSVIPNQSSNASVQSYRAPRHTVGHMSMPFESLFLPGGAKGGNWKASGFTVPIAVTRPSSTLPPERVSEHFTTIVNQPNIRLTSEWFAQQLSPMIHEAREISKVISDLLPSDNQPQDDPLGSIRTSSTVIKRLSHGDEQEWLDTVYSHVFELMDSIGSLLSTLEAIDLSVSLDMDLDQFLWLDGQRKLVKKRASGTLSSDHLMGTLNRLHSSRHLVNEFQKTKQAVYDLVADLARASHELITFRDLCSSVPALSPAQPPHASPLFAIYAPNPKEPPVPSLSMLLHQLTTCLEGFNTIIQSLATEADEQSKLGTDFANNKLVKQALTSNPALRRISSQSGSTSRFATTEGRKSSRRSNSLHGVARPNSGITSGSTPPTSPRLHRLSKGIEEEQAEHEPSPDNLMREPSTDSLPSNISIQRLSLHPPSFVSSSGSIETVDRTSLDSTKRTSVAAASVWSYRTSSSAKSETKVEQATDSKTSAQTTEIPTLPLDGDRPESGSSWSPTRSRKLAKFFGEDTAGLNPVASKATSGKPAFLLPDYGPEDISFNVDNQVRGGSLKGLVIKLTSHEGPDVPFLRVFLMTYRTFTTSHDFLDLLFERYHQQPPPDLTADELKTWSHQKQKVIKIRVINVIRTWIESHLSDEDADSILQRVTDFAARDMGDSSLSKQITLTCERRQSRGHSSKMIPVNPTGNPPPTIVPRNTRKLKFLDIDPLELARQLSLVESKLFCQIQVNECLGKAWPKEFAKEGTPHIKAMIDMSNALTRWVAETILCQPEQKKRANTIKHFILIAERCRALNNFSTLMQIIAGLNSTPIYRLRRTWETIPHKTLALFGQLGGVMSPTKNYATYRDTIRNMAPPCVPFVGVYLTDWTFIGDGNPDMLREKPHQINFNKRQKAAELIVQIQSYQSMPYQLTPVPVIVKFLEDNLDNPRDEKELYDMSLDIEPRERDDEKIARLLAEPWSTSLLFCILVLHLFGWPARP</sequence>
<dbReference type="Gene3D" id="1.20.870.10">
    <property type="entry name" value="Son of sevenless (SoS) protein Chain: S domain 1"/>
    <property type="match status" value="1"/>
</dbReference>
<dbReference type="InterPro" id="IPR036964">
    <property type="entry name" value="RASGEF_cat_dom_sf"/>
</dbReference>
<feature type="region of interest" description="Disordered" evidence="5">
    <location>
        <begin position="1111"/>
        <end position="1191"/>
    </location>
</feature>
<dbReference type="PANTHER" id="PTHR23113">
    <property type="entry name" value="GUANINE NUCLEOTIDE EXCHANGE FACTOR"/>
    <property type="match status" value="1"/>
</dbReference>
<dbReference type="PROSITE" id="PS50002">
    <property type="entry name" value="SH3"/>
    <property type="match status" value="1"/>
</dbReference>
<evidence type="ECO:0000259" key="8">
    <source>
        <dbReference type="PROSITE" id="PS50212"/>
    </source>
</evidence>
<feature type="region of interest" description="Disordered" evidence="5">
    <location>
        <begin position="1"/>
        <end position="26"/>
    </location>
</feature>
<dbReference type="PROSITE" id="PS50009">
    <property type="entry name" value="RASGEF_CAT"/>
    <property type="match status" value="1"/>
</dbReference>
<dbReference type="InterPro" id="IPR008937">
    <property type="entry name" value="Ras-like_GEF"/>
</dbReference>
<keyword evidence="1 4" id="KW-0728">SH3 domain</keyword>
<dbReference type="InterPro" id="IPR036028">
    <property type="entry name" value="SH3-like_dom_sf"/>
</dbReference>
<evidence type="ECO:0000256" key="1">
    <source>
        <dbReference type="ARBA" id="ARBA00022443"/>
    </source>
</evidence>
<evidence type="ECO:0000313" key="10">
    <source>
        <dbReference type="Proteomes" id="UP000886653"/>
    </source>
</evidence>
<dbReference type="CDD" id="cd00155">
    <property type="entry name" value="RasGEF"/>
    <property type="match status" value="1"/>
</dbReference>
<keyword evidence="10" id="KW-1185">Reference proteome</keyword>
<feature type="domain" description="N-terminal Ras-GEF" evidence="8">
    <location>
        <begin position="1235"/>
        <end position="1365"/>
    </location>
</feature>
<dbReference type="Gene3D" id="2.30.30.40">
    <property type="entry name" value="SH3 Domains"/>
    <property type="match status" value="1"/>
</dbReference>
<accession>A0A9P6T5J0</accession>
<dbReference type="OrthoDB" id="546434at2759"/>
<evidence type="ECO:0000256" key="5">
    <source>
        <dbReference type="SAM" id="MobiDB-lite"/>
    </source>
</evidence>
<gene>
    <name evidence="9" type="ORF">CROQUDRAFT_718845</name>
</gene>
<dbReference type="Proteomes" id="UP000886653">
    <property type="component" value="Unassembled WGS sequence"/>
</dbReference>
<dbReference type="GO" id="GO:0005886">
    <property type="term" value="C:plasma membrane"/>
    <property type="evidence" value="ECO:0007669"/>
    <property type="project" value="TreeGrafter"/>
</dbReference>
<evidence type="ECO:0000313" key="9">
    <source>
        <dbReference type="EMBL" id="KAG0139927.1"/>
    </source>
</evidence>
<dbReference type="SMART" id="SM00229">
    <property type="entry name" value="RasGEFN"/>
    <property type="match status" value="1"/>
</dbReference>
<dbReference type="Pfam" id="PF00617">
    <property type="entry name" value="RasGEF"/>
    <property type="match status" value="1"/>
</dbReference>